<protein>
    <submittedName>
        <fullName evidence="3">DUF4189 domain-containing protein</fullName>
    </submittedName>
</protein>
<gene>
    <name evidence="2" type="ORF">BBB52_03275</name>
    <name evidence="3" type="ORF">DOL88_07440</name>
</gene>
<keyword evidence="5" id="KW-1185">Reference proteome</keyword>
<dbReference type="PROSITE" id="PS51257">
    <property type="entry name" value="PROKAR_LIPOPROTEIN"/>
    <property type="match status" value="1"/>
</dbReference>
<name>A0AAP7GZ54_AGGAP</name>
<evidence type="ECO:0000313" key="4">
    <source>
        <dbReference type="Proteomes" id="UP000092746"/>
    </source>
</evidence>
<evidence type="ECO:0000313" key="3">
    <source>
        <dbReference type="EMBL" id="RMW84698.1"/>
    </source>
</evidence>
<comment type="caution">
    <text evidence="2">The sequence shown here is derived from an EMBL/GenBank/DDBJ whole genome shotgun (WGS) entry which is preliminary data.</text>
</comment>
<evidence type="ECO:0000313" key="2">
    <source>
        <dbReference type="EMBL" id="OBY53685.1"/>
    </source>
</evidence>
<accession>A0AAP7GZ54</accession>
<dbReference type="AlphaFoldDB" id="A0AAP7GZ54"/>
<feature type="domain" description="DUF4189" evidence="1">
    <location>
        <begin position="142"/>
        <end position="237"/>
    </location>
</feature>
<organism evidence="2 4">
    <name type="scientific">Aggregatibacter aphrophilus</name>
    <name type="common">Haemophilus aphrophilus</name>
    <dbReference type="NCBI Taxonomy" id="732"/>
    <lineage>
        <taxon>Bacteria</taxon>
        <taxon>Pseudomonadati</taxon>
        <taxon>Pseudomonadota</taxon>
        <taxon>Gammaproteobacteria</taxon>
        <taxon>Pasteurellales</taxon>
        <taxon>Pasteurellaceae</taxon>
        <taxon>Aggregatibacter</taxon>
    </lineage>
</organism>
<sequence>MLSSKAFFLLGLTSLVVGCSTYYKPADTLYWSGKDDVEFFERKRYPDTTFRCIKDNKVSYIHGYMLALYDLNTYEVGRNANTIFMTTEKHYTGGYDWTYLFTDENHKITSVRNATGFGEIEKEFKCNEYEETYKPELKPRLWTAVAVRSTHSKQGIWGNDTLYQNLDDAKKEAIDSCEKESGETCEFLFGFSNMCLTLAHADKIEPTSYIGVGIIGKDSKENALKNCKDDGASNCHVPKHYPVCSTPCDYSKDKQCFFDKPQLAKPGKNGKDEIFYAGEKNLF</sequence>
<dbReference type="Pfam" id="PF13827">
    <property type="entry name" value="DUF4189"/>
    <property type="match status" value="1"/>
</dbReference>
<dbReference type="Proteomes" id="UP000092746">
    <property type="component" value="Unassembled WGS sequence"/>
</dbReference>
<dbReference type="EMBL" id="QMGS01000066">
    <property type="protein sequence ID" value="RMW84698.1"/>
    <property type="molecule type" value="Genomic_DNA"/>
</dbReference>
<proteinExistence type="predicted"/>
<reference evidence="3 5" key="2">
    <citation type="journal article" date="2019" name="J. Oral Microbiol.">
        <title>Role of OmpA1 and OmpA2 in Aggregatibacter actinomycetemcomitans and Aggregatibacter aphrophilus serum resistance.</title>
        <authorList>
            <person name="Lindholm M."/>
            <person name="Min Aung K."/>
            <person name="Nyunt Wai S."/>
            <person name="Oscarsson J."/>
        </authorList>
    </citation>
    <scope>NUCLEOTIDE SEQUENCE [LARGE SCALE GENOMIC DNA]</scope>
    <source>
        <strain evidence="3 5">HK83</strain>
    </source>
</reference>
<dbReference type="InterPro" id="IPR025240">
    <property type="entry name" value="DUF4189"/>
</dbReference>
<dbReference type="RefSeq" id="WP_065294935.1">
    <property type="nucleotide sequence ID" value="NZ_CAUUMV010000027.1"/>
</dbReference>
<evidence type="ECO:0000259" key="1">
    <source>
        <dbReference type="Pfam" id="PF13827"/>
    </source>
</evidence>
<evidence type="ECO:0000313" key="5">
    <source>
        <dbReference type="Proteomes" id="UP000274211"/>
    </source>
</evidence>
<reference evidence="2 4" key="1">
    <citation type="submission" date="2016-06" db="EMBL/GenBank/DDBJ databases">
        <title>Simultaneous identification of Haemophilus influenzae and Haemophilus haemolyticus using TaqMan real-time PCR.</title>
        <authorList>
            <person name="Price E.P."/>
            <person name="Sarovich D.S."/>
            <person name="Harris T."/>
            <person name="Spargo J.C."/>
            <person name="Nosworthy E."/>
            <person name="Beissbarth J."/>
            <person name="Smith-Vaughan H."/>
        </authorList>
    </citation>
    <scope>NUCLEOTIDE SEQUENCE [LARGE SCALE GENOMIC DNA]</scope>
    <source>
        <strain evidence="2 4">ATCC 7901</strain>
    </source>
</reference>
<dbReference type="EMBL" id="MAQE01000004">
    <property type="protein sequence ID" value="OBY53685.1"/>
    <property type="molecule type" value="Genomic_DNA"/>
</dbReference>
<dbReference type="Proteomes" id="UP000274211">
    <property type="component" value="Unassembled WGS sequence"/>
</dbReference>